<dbReference type="GO" id="GO:0004656">
    <property type="term" value="F:procollagen-proline 4-dioxygenase activity"/>
    <property type="evidence" value="ECO:0007669"/>
    <property type="project" value="InterPro"/>
</dbReference>
<accession>A0AAD9JIZ2</accession>
<keyword evidence="3" id="KW-1185">Reference proteome</keyword>
<dbReference type="EMBL" id="JAODUP010000282">
    <property type="protein sequence ID" value="KAK2153884.1"/>
    <property type="molecule type" value="Genomic_DNA"/>
</dbReference>
<proteinExistence type="predicted"/>
<dbReference type="AlphaFoldDB" id="A0AAD9JIZ2"/>
<comment type="caution">
    <text evidence="2">The sequence shown here is derived from an EMBL/GenBank/DDBJ whole genome shotgun (WGS) entry which is preliminary data.</text>
</comment>
<reference evidence="2" key="1">
    <citation type="journal article" date="2023" name="Mol. Biol. Evol.">
        <title>Third-Generation Sequencing Reveals the Adaptive Role of the Epigenome in Three Deep-Sea Polychaetes.</title>
        <authorList>
            <person name="Perez M."/>
            <person name="Aroh O."/>
            <person name="Sun Y."/>
            <person name="Lan Y."/>
            <person name="Juniper S.K."/>
            <person name="Young C.R."/>
            <person name="Angers B."/>
            <person name="Qian P.Y."/>
        </authorList>
    </citation>
    <scope>NUCLEOTIDE SEQUENCE</scope>
    <source>
        <strain evidence="2">P08H-3</strain>
    </source>
</reference>
<feature type="domain" description="Prolyl 4-hydroxylase N-terminal" evidence="1">
    <location>
        <begin position="238"/>
        <end position="334"/>
    </location>
</feature>
<evidence type="ECO:0000313" key="2">
    <source>
        <dbReference type="EMBL" id="KAK2153884.1"/>
    </source>
</evidence>
<dbReference type="Pfam" id="PF08336">
    <property type="entry name" value="P4Ha_N"/>
    <property type="match status" value="1"/>
</dbReference>
<evidence type="ECO:0000313" key="3">
    <source>
        <dbReference type="Proteomes" id="UP001208570"/>
    </source>
</evidence>
<dbReference type="Proteomes" id="UP001208570">
    <property type="component" value="Unassembled WGS sequence"/>
</dbReference>
<gene>
    <name evidence="2" type="ORF">LSH36_282g03051</name>
</gene>
<protein>
    <recommendedName>
        <fullName evidence="1">Prolyl 4-hydroxylase N-terminal domain-containing protein</fullName>
    </recommendedName>
</protein>
<evidence type="ECO:0000259" key="1">
    <source>
        <dbReference type="Pfam" id="PF08336"/>
    </source>
</evidence>
<dbReference type="GO" id="GO:0005783">
    <property type="term" value="C:endoplasmic reticulum"/>
    <property type="evidence" value="ECO:0007669"/>
    <property type="project" value="InterPro"/>
</dbReference>
<dbReference type="Gene3D" id="2.60.120.620">
    <property type="entry name" value="q2cbj1_9rhob like domain"/>
    <property type="match status" value="1"/>
</dbReference>
<sequence length="541" mass="62473">MPVEIFFSVQDENFITAGDYESVHIESLQPCTHEEADTMILLHVAQYTKRGIKKVDSGVVIISVGHFHDLHFEELWISFGIGNHFCPISVHSFTVSSFLGNGKKSAWSAWTVCPAVTRAFTTLSLQPEDVDPQTMTELERFIIIIYSRVDEARNKLSTQGSATIEDILPTKAALFQHMKTAVYQAAPSCSLKSLDSSARVNCLSISSLSIRLVKVSSILFISLSVDREEVIYSKRFLFLDEAHEHDKYILDNEHRIMENPLAMYKLKRWLSDKWPSILEEMENSIIVYKRRVFLKLLNEYNQIIGELDINSVVKDIAELIYIYELPVHAVALGTFGPAQTEALRSEDIFQMRSYKEAKSIYEGILREDGNNRGATSNIKLIEQRLRNNSREEHVDKYGDYVKNIKKYCHDYIQPEYGTRNLRCREIGILNSSDTIRIYELHRNPDILLLYDVLNEHRRRVLIEKASDKLQIPDYGGELVFPDLKLRIKPVEGAAVFWQFRTRTTSVHRKLVRRIYCPVLTGSQWNAKFSLEHQDLLDWVIF</sequence>
<dbReference type="InterPro" id="IPR013547">
    <property type="entry name" value="P4H_N"/>
</dbReference>
<organism evidence="2 3">
    <name type="scientific">Paralvinella palmiformis</name>
    <dbReference type="NCBI Taxonomy" id="53620"/>
    <lineage>
        <taxon>Eukaryota</taxon>
        <taxon>Metazoa</taxon>
        <taxon>Spiralia</taxon>
        <taxon>Lophotrochozoa</taxon>
        <taxon>Annelida</taxon>
        <taxon>Polychaeta</taxon>
        <taxon>Sedentaria</taxon>
        <taxon>Canalipalpata</taxon>
        <taxon>Terebellida</taxon>
        <taxon>Terebelliformia</taxon>
        <taxon>Alvinellidae</taxon>
        <taxon>Paralvinella</taxon>
    </lineage>
</organism>
<name>A0AAD9JIZ2_9ANNE</name>